<keyword evidence="5" id="KW-0788">Thiol protease</keyword>
<dbReference type="InterPro" id="IPR000064">
    <property type="entry name" value="NLP_P60_dom"/>
</dbReference>
<dbReference type="RefSeq" id="WP_219665725.1">
    <property type="nucleotide sequence ID" value="NZ_WTFF01000033.1"/>
</dbReference>
<evidence type="ECO:0000256" key="2">
    <source>
        <dbReference type="ARBA" id="ARBA00022670"/>
    </source>
</evidence>
<comment type="caution">
    <text evidence="8">The sequence shown here is derived from an EMBL/GenBank/DDBJ whole genome shotgun (WGS) entry which is preliminary data.</text>
</comment>
<dbReference type="SUPFAM" id="SSF54001">
    <property type="entry name" value="Cysteine proteinases"/>
    <property type="match status" value="1"/>
</dbReference>
<feature type="signal peptide" evidence="6">
    <location>
        <begin position="1"/>
        <end position="31"/>
    </location>
</feature>
<evidence type="ECO:0000256" key="1">
    <source>
        <dbReference type="ARBA" id="ARBA00007074"/>
    </source>
</evidence>
<evidence type="ECO:0000313" key="8">
    <source>
        <dbReference type="EMBL" id="MBW5481786.1"/>
    </source>
</evidence>
<dbReference type="Gene3D" id="3.90.1720.10">
    <property type="entry name" value="endopeptidase domain like (from Nostoc punctiforme)"/>
    <property type="match status" value="1"/>
</dbReference>
<keyword evidence="4" id="KW-0378">Hydrolase</keyword>
<feature type="domain" description="NlpC/P60" evidence="7">
    <location>
        <begin position="97"/>
        <end position="234"/>
    </location>
</feature>
<dbReference type="InterPro" id="IPR038765">
    <property type="entry name" value="Papain-like_cys_pep_sf"/>
</dbReference>
<dbReference type="PANTHER" id="PTHR44103:SF1">
    <property type="entry name" value="PROPROTEIN CONVERTASE P"/>
    <property type="match status" value="1"/>
</dbReference>
<protein>
    <recommendedName>
        <fullName evidence="7">NlpC/P60 domain-containing protein</fullName>
    </recommendedName>
</protein>
<evidence type="ECO:0000256" key="4">
    <source>
        <dbReference type="ARBA" id="ARBA00022801"/>
    </source>
</evidence>
<evidence type="ECO:0000313" key="9">
    <source>
        <dbReference type="Proteomes" id="UP000812013"/>
    </source>
</evidence>
<name>A0ABS6Z2H2_9ACTN</name>
<dbReference type="SUPFAM" id="SSF69318">
    <property type="entry name" value="Integrin alpha N-terminal domain"/>
    <property type="match status" value="1"/>
</dbReference>
<keyword evidence="2" id="KW-0645">Protease</keyword>
<evidence type="ECO:0000256" key="3">
    <source>
        <dbReference type="ARBA" id="ARBA00022729"/>
    </source>
</evidence>
<evidence type="ECO:0000259" key="7">
    <source>
        <dbReference type="PROSITE" id="PS51935"/>
    </source>
</evidence>
<dbReference type="InterPro" id="IPR013517">
    <property type="entry name" value="FG-GAP"/>
</dbReference>
<keyword evidence="3 6" id="KW-0732">Signal</keyword>
<dbReference type="Gene3D" id="2.40.128.340">
    <property type="match status" value="2"/>
</dbReference>
<comment type="similarity">
    <text evidence="1">Belongs to the peptidase C40 family.</text>
</comment>
<sequence length="508" mass="52386">MSRALRRTSATALLAAGLASVVLTTTVPANAAETPVAPSIATQADQGTITSFTPTVPNPTTATRAQLDAAASAGRKKASPFLAAPQSLAADSSVAGPISRAEVIARARTWVDAGVPYSMTSYRSDANGRYRTDCSGFVSMAWHLSSSSANNYGETTGTLLEFTSSISKESLKPGDVLLNPDPGASGHVVIFNGWANAEHTRYDAYEQAGSVGAVHREIPYPYWSGHGTFSPRRYDNIIDDAPPAVSGAARTVGADFNGDGKADIAGIDANNNLKLYTGDGAGHVSGGSNMLGDNGLWKNFKSLAAGDFNGDGKQDIAGIDAYNNMKLYTGDGAGHVGGGSNMLGDNGLWANFKSITAGDFNADGKQDIAGIDANNNLKLYTGDGAGHLGGGSDMLGNNGLWVNFKGITAGDFNADGKQDIAGIDANNNLKLYTGDGAGHLGGGSDMLGNNGLWKGFRSLLSADFNGDGKRDIAGIDAYNNMKMYEGDNAGHVSGGINMLGNNGLWAGF</sequence>
<organism evidence="8 9">
    <name type="scientific">Streptomyces bambusae</name>
    <dbReference type="NCBI Taxonomy" id="1550616"/>
    <lineage>
        <taxon>Bacteria</taxon>
        <taxon>Bacillati</taxon>
        <taxon>Actinomycetota</taxon>
        <taxon>Actinomycetes</taxon>
        <taxon>Kitasatosporales</taxon>
        <taxon>Streptomycetaceae</taxon>
        <taxon>Streptomyces</taxon>
    </lineage>
</organism>
<dbReference type="EMBL" id="WTFF01000033">
    <property type="protein sequence ID" value="MBW5481786.1"/>
    <property type="molecule type" value="Genomic_DNA"/>
</dbReference>
<reference evidence="8 9" key="1">
    <citation type="submission" date="2019-12" db="EMBL/GenBank/DDBJ databases">
        <title>Genome sequence of Streptomyces bambusae.</title>
        <authorList>
            <person name="Bansal K."/>
            <person name="Choksket S."/>
            <person name="Korpole S."/>
            <person name="Patil P.B."/>
        </authorList>
    </citation>
    <scope>NUCLEOTIDE SEQUENCE [LARGE SCALE GENOMIC DNA]</scope>
    <source>
        <strain evidence="8 9">SK60</strain>
    </source>
</reference>
<gene>
    <name evidence="8" type="ORF">GPJ59_07775</name>
</gene>
<feature type="chain" id="PRO_5045328235" description="NlpC/P60 domain-containing protein" evidence="6">
    <location>
        <begin position="32"/>
        <end position="508"/>
    </location>
</feature>
<evidence type="ECO:0000256" key="5">
    <source>
        <dbReference type="ARBA" id="ARBA00022807"/>
    </source>
</evidence>
<dbReference type="PROSITE" id="PS51935">
    <property type="entry name" value="NLPC_P60"/>
    <property type="match status" value="1"/>
</dbReference>
<accession>A0ABS6Z2H2</accession>
<dbReference type="PANTHER" id="PTHR44103">
    <property type="entry name" value="PROPROTEIN CONVERTASE P"/>
    <property type="match status" value="1"/>
</dbReference>
<proteinExistence type="inferred from homology"/>
<evidence type="ECO:0000256" key="6">
    <source>
        <dbReference type="SAM" id="SignalP"/>
    </source>
</evidence>
<dbReference type="Pfam" id="PF13517">
    <property type="entry name" value="FG-GAP_3"/>
    <property type="match status" value="2"/>
</dbReference>
<keyword evidence="9" id="KW-1185">Reference proteome</keyword>
<dbReference type="Proteomes" id="UP000812013">
    <property type="component" value="Unassembled WGS sequence"/>
</dbReference>
<dbReference type="InterPro" id="IPR028994">
    <property type="entry name" value="Integrin_alpha_N"/>
</dbReference>